<sequence>MKKLRLFCRGTFKGHFFDLLFYVSRDTKKRPKLLQRSFQSMYCVRSLRE</sequence>
<accession>A0A8S5PGC2</accession>
<proteinExistence type="predicted"/>
<dbReference type="EMBL" id="BK015424">
    <property type="protein sequence ID" value="DAE06026.1"/>
    <property type="molecule type" value="Genomic_DNA"/>
</dbReference>
<name>A0A8S5PGC2_9CAUD</name>
<protein>
    <submittedName>
        <fullName evidence="1">Uncharacterized protein</fullName>
    </submittedName>
</protein>
<reference evidence="1" key="1">
    <citation type="journal article" date="2021" name="Proc. Natl. Acad. Sci. U.S.A.">
        <title>A Catalog of Tens of Thousands of Viruses from Human Metagenomes Reveals Hidden Associations with Chronic Diseases.</title>
        <authorList>
            <person name="Tisza M.J."/>
            <person name="Buck C.B."/>
        </authorList>
    </citation>
    <scope>NUCLEOTIDE SEQUENCE</scope>
    <source>
        <strain evidence="1">CtEgn5</strain>
    </source>
</reference>
<evidence type="ECO:0000313" key="1">
    <source>
        <dbReference type="EMBL" id="DAE06026.1"/>
    </source>
</evidence>
<organism evidence="1">
    <name type="scientific">Siphoviridae sp. ctEgn5</name>
    <dbReference type="NCBI Taxonomy" id="2825398"/>
    <lineage>
        <taxon>Viruses</taxon>
        <taxon>Duplodnaviria</taxon>
        <taxon>Heunggongvirae</taxon>
        <taxon>Uroviricota</taxon>
        <taxon>Caudoviricetes</taxon>
    </lineage>
</organism>